<feature type="transmembrane region" description="Helical" evidence="9">
    <location>
        <begin position="96"/>
        <end position="113"/>
    </location>
</feature>
<feature type="transmembrane region" description="Helical" evidence="9">
    <location>
        <begin position="216"/>
        <end position="235"/>
    </location>
</feature>
<keyword evidence="4" id="KW-1003">Cell membrane</keyword>
<dbReference type="InterPro" id="IPR004657">
    <property type="entry name" value="MenA"/>
</dbReference>
<evidence type="ECO:0000256" key="6">
    <source>
        <dbReference type="ARBA" id="ARBA00022692"/>
    </source>
</evidence>
<evidence type="ECO:0000256" key="1">
    <source>
        <dbReference type="ARBA" id="ARBA00004141"/>
    </source>
</evidence>
<dbReference type="NCBIfam" id="NF004751">
    <property type="entry name" value="PRK06080.1-3"/>
    <property type="match status" value="1"/>
</dbReference>
<dbReference type="CDD" id="cd13962">
    <property type="entry name" value="PT_UbiA_UBIAD1"/>
    <property type="match status" value="1"/>
</dbReference>
<keyword evidence="3" id="KW-0474">Menaquinone biosynthesis</keyword>
<dbReference type="PIRSF" id="PIRSF005355">
    <property type="entry name" value="UBIAD1"/>
    <property type="match status" value="1"/>
</dbReference>
<keyword evidence="6 9" id="KW-0812">Transmembrane</keyword>
<evidence type="ECO:0000256" key="2">
    <source>
        <dbReference type="ARBA" id="ARBA00004863"/>
    </source>
</evidence>
<dbReference type="GO" id="GO:0046428">
    <property type="term" value="F:1,4-dihydroxy-2-naphthoate polyprenyltransferase activity"/>
    <property type="evidence" value="ECO:0007669"/>
    <property type="project" value="InterPro"/>
</dbReference>
<dbReference type="HAMAP" id="MF_01937">
    <property type="entry name" value="MenA_1"/>
    <property type="match status" value="1"/>
</dbReference>
<feature type="transmembrane region" description="Helical" evidence="9">
    <location>
        <begin position="176"/>
        <end position="195"/>
    </location>
</feature>
<proteinExistence type="inferred from homology"/>
<feature type="transmembrane region" description="Helical" evidence="9">
    <location>
        <begin position="149"/>
        <end position="170"/>
    </location>
</feature>
<name>A0A6J6E5R4_9ZZZZ</name>
<dbReference type="InterPro" id="IPR044878">
    <property type="entry name" value="UbiA_sf"/>
</dbReference>
<feature type="transmembrane region" description="Helical" evidence="9">
    <location>
        <begin position="269"/>
        <end position="292"/>
    </location>
</feature>
<dbReference type="InterPro" id="IPR026046">
    <property type="entry name" value="UBIAD1"/>
</dbReference>
<dbReference type="InterPro" id="IPR000537">
    <property type="entry name" value="UbiA_prenyltransferase"/>
</dbReference>
<feature type="transmembrane region" description="Helical" evidence="9">
    <location>
        <begin position="43"/>
        <end position="62"/>
    </location>
</feature>
<organism evidence="10">
    <name type="scientific">freshwater metagenome</name>
    <dbReference type="NCBI Taxonomy" id="449393"/>
    <lineage>
        <taxon>unclassified sequences</taxon>
        <taxon>metagenomes</taxon>
        <taxon>ecological metagenomes</taxon>
    </lineage>
</organism>
<gene>
    <name evidence="10" type="ORF">UFOPK1684_00578</name>
</gene>
<evidence type="ECO:0000256" key="8">
    <source>
        <dbReference type="ARBA" id="ARBA00023136"/>
    </source>
</evidence>
<comment type="subcellular location">
    <subcellularLocation>
        <location evidence="1">Membrane</location>
        <topology evidence="1">Multi-pass membrane protein</topology>
    </subcellularLocation>
</comment>
<evidence type="ECO:0000256" key="9">
    <source>
        <dbReference type="SAM" id="Phobius"/>
    </source>
</evidence>
<dbReference type="GO" id="GO:0042371">
    <property type="term" value="P:vitamin K biosynthetic process"/>
    <property type="evidence" value="ECO:0007669"/>
    <property type="project" value="TreeGrafter"/>
</dbReference>
<dbReference type="GO" id="GO:0009234">
    <property type="term" value="P:menaquinone biosynthetic process"/>
    <property type="evidence" value="ECO:0007669"/>
    <property type="project" value="UniProtKB-UniPathway"/>
</dbReference>
<feature type="transmembrane region" description="Helical" evidence="9">
    <location>
        <begin position="241"/>
        <end position="262"/>
    </location>
</feature>
<accession>A0A6J6E5R4</accession>
<dbReference type="NCBIfam" id="TIGR00751">
    <property type="entry name" value="menA"/>
    <property type="match status" value="1"/>
</dbReference>
<feature type="transmembrane region" description="Helical" evidence="9">
    <location>
        <begin position="20"/>
        <end position="37"/>
    </location>
</feature>
<keyword evidence="8 9" id="KW-0472">Membrane</keyword>
<evidence type="ECO:0000256" key="7">
    <source>
        <dbReference type="ARBA" id="ARBA00022989"/>
    </source>
</evidence>
<dbReference type="Pfam" id="PF01040">
    <property type="entry name" value="UbiA"/>
    <property type="match status" value="1"/>
</dbReference>
<reference evidence="10" key="1">
    <citation type="submission" date="2020-05" db="EMBL/GenBank/DDBJ databases">
        <authorList>
            <person name="Chiriac C."/>
            <person name="Salcher M."/>
            <person name="Ghai R."/>
            <person name="Kavagutti S V."/>
        </authorList>
    </citation>
    <scope>NUCLEOTIDE SEQUENCE</scope>
</reference>
<evidence type="ECO:0000256" key="5">
    <source>
        <dbReference type="ARBA" id="ARBA00022679"/>
    </source>
</evidence>
<comment type="pathway">
    <text evidence="2">Quinol/quinone metabolism; menaquinone biosynthesis.</text>
</comment>
<dbReference type="GO" id="GO:0016020">
    <property type="term" value="C:membrane"/>
    <property type="evidence" value="ECO:0007669"/>
    <property type="project" value="UniProtKB-SubCell"/>
</dbReference>
<dbReference type="AlphaFoldDB" id="A0A6J6E5R4"/>
<sequence length="293" mass="30607">MSTQGVSATDWLAGARPRTLSLALAPVVLGAGSAQWAGAFDVVLFLLCVVVAVALQIGVNYANDYSDGIRGTDAMRVGPARLTGSGRVEPNKVKRAALSAFAVAVLAGVSLVLLSQLWLFLVIGALALVAAWFYTGGRRPYGYQGLGEVVVFVFFGLVATMGTASVMVGSIPAETWLTGSAAGFFASAVLLVNNIRDLEQDAQVGKKTLAVRLGDRPSRILLVVVLLMPYVILGILSLVFIWAPVVFVTGIMTVVIIVIVLTARTPKELITALGLMSLNAVVYALGLGAAIAF</sequence>
<dbReference type="EMBL" id="CAEZTM010000019">
    <property type="protein sequence ID" value="CAB4568748.1"/>
    <property type="molecule type" value="Genomic_DNA"/>
</dbReference>
<keyword evidence="5" id="KW-0808">Transferase</keyword>
<evidence type="ECO:0000256" key="3">
    <source>
        <dbReference type="ARBA" id="ARBA00022428"/>
    </source>
</evidence>
<evidence type="ECO:0000256" key="4">
    <source>
        <dbReference type="ARBA" id="ARBA00022475"/>
    </source>
</evidence>
<protein>
    <submittedName>
        <fullName evidence="10">Unannotated protein</fullName>
    </submittedName>
</protein>
<dbReference type="Gene3D" id="1.10.357.140">
    <property type="entry name" value="UbiA prenyltransferase"/>
    <property type="match status" value="1"/>
</dbReference>
<evidence type="ECO:0000313" key="10">
    <source>
        <dbReference type="EMBL" id="CAB4568748.1"/>
    </source>
</evidence>
<dbReference type="UniPathway" id="UPA00079"/>
<keyword evidence="7 9" id="KW-1133">Transmembrane helix</keyword>
<dbReference type="PANTHER" id="PTHR13929:SF0">
    <property type="entry name" value="UBIA PRENYLTRANSFERASE DOMAIN-CONTAINING PROTEIN 1"/>
    <property type="match status" value="1"/>
</dbReference>
<feature type="transmembrane region" description="Helical" evidence="9">
    <location>
        <begin position="119"/>
        <end position="137"/>
    </location>
</feature>
<dbReference type="PANTHER" id="PTHR13929">
    <property type="entry name" value="1,4-DIHYDROXY-2-NAPHTHOATE OCTAPRENYLTRANSFERASE"/>
    <property type="match status" value="1"/>
</dbReference>